<evidence type="ECO:0000259" key="2">
    <source>
        <dbReference type="SMART" id="SM00382"/>
    </source>
</evidence>
<dbReference type="Pfam" id="PF00004">
    <property type="entry name" value="AAA"/>
    <property type="match status" value="1"/>
</dbReference>
<dbReference type="Proteomes" id="UP000308768">
    <property type="component" value="Unassembled WGS sequence"/>
</dbReference>
<feature type="region of interest" description="Disordered" evidence="1">
    <location>
        <begin position="49"/>
        <end position="70"/>
    </location>
</feature>
<keyword evidence="4" id="KW-1185">Reference proteome</keyword>
<dbReference type="InterPro" id="IPR003959">
    <property type="entry name" value="ATPase_AAA_core"/>
</dbReference>
<dbReference type="OrthoDB" id="10042665at2759"/>
<protein>
    <recommendedName>
        <fullName evidence="2">AAA+ ATPase domain-containing protein</fullName>
    </recommendedName>
</protein>
<dbReference type="EMBL" id="NAJN01000219">
    <property type="protein sequence ID" value="TKA76809.1"/>
    <property type="molecule type" value="Genomic_DNA"/>
</dbReference>
<dbReference type="PANTHER" id="PTHR46411">
    <property type="entry name" value="FAMILY ATPASE, PUTATIVE-RELATED"/>
    <property type="match status" value="1"/>
</dbReference>
<proteinExistence type="predicted"/>
<gene>
    <name evidence="3" type="ORF">B0A49_02397</name>
</gene>
<name>A0A4V5NJC2_9PEZI</name>
<dbReference type="InterPro" id="IPR056599">
    <property type="entry name" value="AAA_lid_fung"/>
</dbReference>
<evidence type="ECO:0000313" key="4">
    <source>
        <dbReference type="Proteomes" id="UP000308768"/>
    </source>
</evidence>
<dbReference type="AlphaFoldDB" id="A0A4V5NJC2"/>
<dbReference type="GO" id="GO:0016887">
    <property type="term" value="F:ATP hydrolysis activity"/>
    <property type="evidence" value="ECO:0007669"/>
    <property type="project" value="InterPro"/>
</dbReference>
<evidence type="ECO:0000313" key="3">
    <source>
        <dbReference type="EMBL" id="TKA76809.1"/>
    </source>
</evidence>
<sequence length="545" mass="62754">MAHGPFQAVSEFVIYATSTISQDHALGQRAEEDLNLASFGRRLSSHLLESEDQNQKSDEPQTSGTNFNGYLSQGNNALQDYQIQLTLLEQQNKKIFLMECAEKDIVNKKRSLQAELETEVYENGQEGTPLFLKWKSPIRTIARPLKSVTRIRDLEVFPLRYATDEEKNYLLRRGQKVWNLRYQTLATYTGWDSQADHYYVVDRSPMHDRLQDVPKNPSACRSVFVFVFVRTIVSFDKWPETIPLNAVLDQNYLALLPPHVHGVFLNEKKWVTLLVDNVGEVTWNKDAYKHLVLPEKTKDLVKALVMVRTSKRGESQGMSLTGKKRMDDLIAGKGNGLTMLLHGGPGTGKTLTAESVAEIAEMPLYNLQMVLVLGKTWNCVLLLDEADVFLEERTLSDLERNSLVSVFLRTLEYYDGILILTSNRVGTFDEAFESRIQVALYYPNLDKASRKKIWKNFFDMLEDDEEDVNLDELNRHMDELGDQEMNGRQIRNVLSTARQLALYQKETLGWEQLEQAIRTARDFNKYLRTLHGHTDDQYAREKELR</sequence>
<feature type="compositionally biased region" description="Polar residues" evidence="1">
    <location>
        <begin position="60"/>
        <end position="70"/>
    </location>
</feature>
<dbReference type="PANTHER" id="PTHR46411:SF2">
    <property type="entry name" value="AAA+ ATPASE DOMAIN-CONTAINING PROTEIN"/>
    <property type="match status" value="1"/>
</dbReference>
<reference evidence="3 4" key="1">
    <citation type="submission" date="2017-03" db="EMBL/GenBank/DDBJ databases">
        <title>Genomes of endolithic fungi from Antarctica.</title>
        <authorList>
            <person name="Coleine C."/>
            <person name="Masonjones S."/>
            <person name="Stajich J.E."/>
        </authorList>
    </citation>
    <scope>NUCLEOTIDE SEQUENCE [LARGE SCALE GENOMIC DNA]</scope>
    <source>
        <strain evidence="3 4">CCFEE 5187</strain>
    </source>
</reference>
<dbReference type="SUPFAM" id="SSF52540">
    <property type="entry name" value="P-loop containing nucleoside triphosphate hydrolases"/>
    <property type="match status" value="1"/>
</dbReference>
<dbReference type="InterPro" id="IPR027417">
    <property type="entry name" value="P-loop_NTPase"/>
</dbReference>
<accession>A0A4V5NJC2</accession>
<comment type="caution">
    <text evidence="3">The sequence shown here is derived from an EMBL/GenBank/DDBJ whole genome shotgun (WGS) entry which is preliminary data.</text>
</comment>
<dbReference type="InterPro" id="IPR003593">
    <property type="entry name" value="AAA+_ATPase"/>
</dbReference>
<dbReference type="Pfam" id="PF23232">
    <property type="entry name" value="AAA_lid_13"/>
    <property type="match status" value="1"/>
</dbReference>
<feature type="domain" description="AAA+ ATPase" evidence="2">
    <location>
        <begin position="335"/>
        <end position="446"/>
    </location>
</feature>
<organism evidence="3 4">
    <name type="scientific">Cryomyces minteri</name>
    <dbReference type="NCBI Taxonomy" id="331657"/>
    <lineage>
        <taxon>Eukaryota</taxon>
        <taxon>Fungi</taxon>
        <taxon>Dikarya</taxon>
        <taxon>Ascomycota</taxon>
        <taxon>Pezizomycotina</taxon>
        <taxon>Dothideomycetes</taxon>
        <taxon>Dothideomycetes incertae sedis</taxon>
        <taxon>Cryomyces</taxon>
    </lineage>
</organism>
<dbReference type="SMART" id="SM00382">
    <property type="entry name" value="AAA"/>
    <property type="match status" value="1"/>
</dbReference>
<dbReference type="GO" id="GO:0005524">
    <property type="term" value="F:ATP binding"/>
    <property type="evidence" value="ECO:0007669"/>
    <property type="project" value="InterPro"/>
</dbReference>
<evidence type="ECO:0000256" key="1">
    <source>
        <dbReference type="SAM" id="MobiDB-lite"/>
    </source>
</evidence>
<dbReference type="Gene3D" id="3.40.50.300">
    <property type="entry name" value="P-loop containing nucleotide triphosphate hydrolases"/>
    <property type="match status" value="1"/>
</dbReference>